<reference evidence="4" key="1">
    <citation type="submission" date="2016-10" db="EMBL/GenBank/DDBJ databases">
        <authorList>
            <person name="Varghese N."/>
            <person name="Submissions S."/>
        </authorList>
    </citation>
    <scope>NUCLEOTIDE SEQUENCE [LARGE SCALE GENOMIC DNA]</scope>
    <source>
        <strain evidence="4">DSM 23317</strain>
    </source>
</reference>
<protein>
    <recommendedName>
        <fullName evidence="2">Nephrocystin 3-like N-terminal domain-containing protein</fullName>
    </recommendedName>
</protein>
<keyword evidence="1" id="KW-0677">Repeat</keyword>
<keyword evidence="4" id="KW-1185">Reference proteome</keyword>
<dbReference type="EMBL" id="FNEM01000009">
    <property type="protein sequence ID" value="SDJ51910.1"/>
    <property type="molecule type" value="Genomic_DNA"/>
</dbReference>
<dbReference type="SUPFAM" id="SSF52540">
    <property type="entry name" value="P-loop containing nucleoside triphosphate hydrolases"/>
    <property type="match status" value="1"/>
</dbReference>
<organism evidence="3 4">
    <name type="scientific">Ferrimonas sediminum</name>
    <dbReference type="NCBI Taxonomy" id="718193"/>
    <lineage>
        <taxon>Bacteria</taxon>
        <taxon>Pseudomonadati</taxon>
        <taxon>Pseudomonadota</taxon>
        <taxon>Gammaproteobacteria</taxon>
        <taxon>Alteromonadales</taxon>
        <taxon>Ferrimonadaceae</taxon>
        <taxon>Ferrimonas</taxon>
    </lineage>
</organism>
<evidence type="ECO:0000313" key="3">
    <source>
        <dbReference type="EMBL" id="SDJ51910.1"/>
    </source>
</evidence>
<sequence length="1947" mass="224098">MNAPIKSTQLTRLGYEYQDLICIKILVDWYHNRDKYRWVKVESSSLPDTEISSLDDVIALRSDGKYELTQVKFTIDAEREDLSLCFDWLTKRKGKGTSLIQKWCNDLIQAAKDDRIGKAELITNRKPDQELLSCLIDGKIDPALIPAEHFNKIESQLGGKSNVEMFFRYFDFIHSQPTIDDLENKLHDSLVPDHTNEEGWHRFLAKVMRWATREGEPNSDGQITFTDLHELLSHGIIRDISQYFIIPEKYSPPTISFHDSVLNKLDEGGAWVVSGAPGMGKSTYLSYLYECLQSKNYSLARHHYSLSTQSLIDRISFSTSATSIIKQIKASKFNSCEGLKEEPEYLDEWLTSVGRDAKRFGEKFILILDGLDHVWRERSDISQLEHLINKILPAPEGVTIIFGTQPVSSSKLPDRLLYNCPVEGERWLNIPYMDLSSIGSWLEGLRNSGVVDIDDNYSSNSISELAVALRKISSGYPLHLIYSFRALIAKKINISVYDIEKLDRCPDGDINAYYWSIWSNLTEQAKEILFLMSVTEFPWPNKNAFSNCFSNPSIVLDAYKEIEHLVENRRSGVFPFHNSLLVNIQQRDEFEEVKERLYPFICNWLSTYSPPFWRWAWSWIVQAEMGNVDPIIKGVTKEWVIDSLCEGYPLEHIEHIISYAEKVAFAQKNYSTLVDIRLLKLRFLNGPEYQIQDFAGFTRTAMKNSNDESGLLWKSDNIRELGVDDIVVVASLCRKKYPEVIEECYQELYKRALFYANIYVGTDNRFESTVNALIKVLCDTDAPDIERVVELISRVTPKDGLYEKLFSNLLSCDNAEFIFDVDYHNLPEYTRREFLEYAIIASCISGVDIINENFWLEMLSSSFGVCFKLINDNLRGNQEFVGPIYFIQGAISTSKLEEFFFHTLNEHLLNDVLVLEKDRLLEDIENDYDFSIWYGFYLAAVELAKKIKLQEKFNPLDLYSIIDAAGCKIHDGYDYKLRDKTSTVLHVIPDISLKLSLLLKESNLCDFINSDSLNSAQNYSWWKPLIFFEKSIKYSFIPAELDDIDEYWCNYLKEILKRRSDTLELCNEVADILSFCSQLKLERAVELGLSTACRYILGYGYRKDITLHEVFEAIQACSDANIGEVSDYLKRVSCFVVDMFSFTEREIRHIPSWYMSLLSKNLPRRILDEFSFHLDQHNWYVLEDILTSYIKYGDVGIKGAKELISCFYSHDIIETVKERSEEDASLDIVYRELTEYFGEEPPGPRDRASSNSLDSKPVDIPFGSFIPEYLSDLVHVLRNKNRYSDGNYLSGWVEFWCSKGQSSRIIKSYEEYFKNPEEHPYLYGLNESLNSVYEVSKKQQGKRRAYAWAVKSIRANDYWSRYSGSKAEEKICYYAREYSNRWEELLSDTTHGGSVRLKGDEERIIPTSKLVMYLIAAGQENLAVDITNVLVTGLERDIEHLPIRGSYWIENEKPVEVWAFSFALKYYQWPDKAIKKKTALTIAGMIDSDDDGHYKIEFLNFISSLPNEIAVVEYLSILQLNKSNPFSSAEISSVVPYHSLALKYLYDDLGFKYDVKNLNGAYLASPNLTGTSERLTKSLNGLPSIISTRLEQLGEEIGADLLAHMSEELEYVNRRKTYRYFDHYAYCSDVFGLRQRISCSFSSTTETALLSAYIRTVLYVTSNFSVSKACENDLVKLVLPFCKTLKFVRPSMKPDFWPKKDIIKQNGKTPSAWLLQRLLDNIARDDNVILGASGPLVQDPDGVNVDLDLYAVSVNDGCTLNAEEKFNVIESTLYPELFGIRTLSEPIHPKFYGRFETDTALRGVYAPEFNFGLGSSEVVETSKELIFTDSGVDVAKWCYWYQDWYPVRHYDLKPALGVVTIASQRTKELIENDDSNCFLIGKFKIIKKIGFGSDAAMPEIYHFESELKPGTLAKLTERYTAPSVVEYMKKHTKGNRLPRGKRFEKFI</sequence>
<dbReference type="Gene3D" id="3.40.50.300">
    <property type="entry name" value="P-loop containing nucleotide triphosphate hydrolases"/>
    <property type="match status" value="1"/>
</dbReference>
<evidence type="ECO:0000256" key="1">
    <source>
        <dbReference type="ARBA" id="ARBA00022737"/>
    </source>
</evidence>
<accession>A0A1G8UG05</accession>
<name>A0A1G8UG05_9GAMM</name>
<feature type="domain" description="Nephrocystin 3-like N-terminal" evidence="2">
    <location>
        <begin position="269"/>
        <end position="388"/>
    </location>
</feature>
<dbReference type="Proteomes" id="UP000199527">
    <property type="component" value="Unassembled WGS sequence"/>
</dbReference>
<dbReference type="Pfam" id="PF24883">
    <property type="entry name" value="NPHP3_N"/>
    <property type="match status" value="1"/>
</dbReference>
<evidence type="ECO:0000313" key="4">
    <source>
        <dbReference type="Proteomes" id="UP000199527"/>
    </source>
</evidence>
<proteinExistence type="predicted"/>
<gene>
    <name evidence="3" type="ORF">SAMN04488540_10956</name>
</gene>
<dbReference type="InterPro" id="IPR027417">
    <property type="entry name" value="P-loop_NTPase"/>
</dbReference>
<dbReference type="OrthoDB" id="8430782at2"/>
<dbReference type="RefSeq" id="WP_143026624.1">
    <property type="nucleotide sequence ID" value="NZ_FNEM01000009.1"/>
</dbReference>
<evidence type="ECO:0000259" key="2">
    <source>
        <dbReference type="Pfam" id="PF24883"/>
    </source>
</evidence>
<dbReference type="InterPro" id="IPR056884">
    <property type="entry name" value="NPHP3-like_N"/>
</dbReference>